<sequence>MNILMIAVNDPAGTAIGFADAINRRTEHFCRVATLETRYNHNWRKDLHIPELDRTGLIELEETLLSADVFHFHMTADENLRLGPFLPKDFMNGKALVHHHHGHPDFRDNPGKYSQKYDMLNRRNLLVSTPDLQHILPEARWQPNCVNEQDPAYQPLADKPQTPIRIAHSPTRRDLKNTDDLLGVMQTLLAEGHSLELDLIDDAPHCDCLERKRRAHISFDHMQGYYGMSSLESLAQGVPTVAGLSDWCIGQMQEFTGTADLPWLVARNAKALKDILTHLSCDTDERHKAGAHSRAFMERYWNEERVIGRLMEFYETL</sequence>
<dbReference type="Proteomes" id="UP000269883">
    <property type="component" value="Chromosome"/>
</dbReference>
<dbReference type="KEGG" id="dfl:DFE_1273"/>
<dbReference type="Gene3D" id="3.40.50.2000">
    <property type="entry name" value="Glycogen Phosphorylase B"/>
    <property type="match status" value="1"/>
</dbReference>
<proteinExistence type="predicted"/>
<evidence type="ECO:0000313" key="2">
    <source>
        <dbReference type="Proteomes" id="UP000269883"/>
    </source>
</evidence>
<evidence type="ECO:0000313" key="1">
    <source>
        <dbReference type="EMBL" id="BBD07999.1"/>
    </source>
</evidence>
<reference evidence="1 2" key="1">
    <citation type="journal article" date="2018" name="Sci. Adv.">
        <title>Multi-heme cytochromes provide a pathway for survival in energy-limited environments.</title>
        <authorList>
            <person name="Deng X."/>
            <person name="Dohmae N."/>
            <person name="Nealson K.H."/>
            <person name="Hashimoto K."/>
            <person name="Okamoto A."/>
        </authorList>
    </citation>
    <scope>NUCLEOTIDE SEQUENCE [LARGE SCALE GENOMIC DNA]</scope>
    <source>
        <strain evidence="1 2">IS5</strain>
    </source>
</reference>
<name>A0A2Z6AXM9_9BACT</name>
<dbReference type="AlphaFoldDB" id="A0A2Z6AXM9"/>
<gene>
    <name evidence="1" type="ORF">DFE_1273</name>
</gene>
<evidence type="ECO:0008006" key="3">
    <source>
        <dbReference type="Google" id="ProtNLM"/>
    </source>
</evidence>
<organism evidence="1 2">
    <name type="scientific">Desulfovibrio ferrophilus</name>
    <dbReference type="NCBI Taxonomy" id="241368"/>
    <lineage>
        <taxon>Bacteria</taxon>
        <taxon>Pseudomonadati</taxon>
        <taxon>Thermodesulfobacteriota</taxon>
        <taxon>Desulfovibrionia</taxon>
        <taxon>Desulfovibrionales</taxon>
        <taxon>Desulfovibrionaceae</taxon>
        <taxon>Desulfovibrio</taxon>
    </lineage>
</organism>
<protein>
    <recommendedName>
        <fullName evidence="3">Glycosyltransferase</fullName>
    </recommendedName>
</protein>
<dbReference type="EMBL" id="AP017378">
    <property type="protein sequence ID" value="BBD07999.1"/>
    <property type="molecule type" value="Genomic_DNA"/>
</dbReference>
<keyword evidence="2" id="KW-1185">Reference proteome</keyword>
<dbReference type="OrthoDB" id="5430176at2"/>
<accession>A0A2Z6AXM9</accession>
<dbReference type="RefSeq" id="WP_126377739.1">
    <property type="nucleotide sequence ID" value="NZ_AP017378.1"/>
</dbReference>
<dbReference type="SUPFAM" id="SSF53756">
    <property type="entry name" value="UDP-Glycosyltransferase/glycogen phosphorylase"/>
    <property type="match status" value="1"/>
</dbReference>